<dbReference type="SUPFAM" id="SSF161098">
    <property type="entry name" value="MetI-like"/>
    <property type="match status" value="1"/>
</dbReference>
<evidence type="ECO:0000256" key="5">
    <source>
        <dbReference type="ARBA" id="ARBA00022989"/>
    </source>
</evidence>
<dbReference type="Pfam" id="PF00528">
    <property type="entry name" value="BPD_transp_1"/>
    <property type="match status" value="1"/>
</dbReference>
<dbReference type="EMBL" id="CP064942">
    <property type="protein sequence ID" value="QPH56089.1"/>
    <property type="molecule type" value="Genomic_DNA"/>
</dbReference>
<dbReference type="InterPro" id="IPR000515">
    <property type="entry name" value="MetI-like"/>
</dbReference>
<feature type="transmembrane region" description="Helical" evidence="7">
    <location>
        <begin position="214"/>
        <end position="234"/>
    </location>
</feature>
<evidence type="ECO:0000259" key="8">
    <source>
        <dbReference type="PROSITE" id="PS50928"/>
    </source>
</evidence>
<feature type="domain" description="ABC transmembrane type-1" evidence="8">
    <location>
        <begin position="74"/>
        <end position="287"/>
    </location>
</feature>
<gene>
    <name evidence="9" type="ORF">I0K15_03125</name>
</gene>
<dbReference type="PROSITE" id="PS51257">
    <property type="entry name" value="PROKAR_LIPOPROTEIN"/>
    <property type="match status" value="1"/>
</dbReference>
<sequence length="299" mass="32673">MFASTRPRRSARGLSGYLFIAPALALACCLIVLPLVAVLFFSLTDYTLAAVEFSFVGFQNYASAFTEPGLRVALTNTLLYVGVVVPCAVALGLLIALLVHERGRSRRFYEIAFFLPVTGTMVAMAVVWQYLLHGRIGPLNAVLSGLGFERVDFLTDPDAALYAIAAIGIWQLTGFAMVLFLAGLTAIPRDIYEAASVDGADGGFDRFWRITLPLLGPTMLFVTITCSITAFQVFDTVAVLTRGGPMKSTEVLLYTVYLEGFQYFEIGRASALITLFLAFILLFSLLQIFVAERRTFYGG</sequence>
<keyword evidence="6 7" id="KW-0472">Membrane</keyword>
<reference evidence="9 10" key="1">
    <citation type="submission" date="2020-11" db="EMBL/GenBank/DDBJ databases">
        <title>Description of Pontivivens ytuae sp. nov. isolated from deep sea sediment of Mariana Trench.</title>
        <authorList>
            <person name="Wang Z."/>
            <person name="Sun Q.-L."/>
            <person name="Xu X.-D."/>
            <person name="Tang Y.-Z."/>
            <person name="Zhang J."/>
        </authorList>
    </citation>
    <scope>NUCLEOTIDE SEQUENCE [LARGE SCALE GENOMIC DNA]</scope>
    <source>
        <strain evidence="9 10">MT2928</strain>
    </source>
</reference>
<dbReference type="Proteomes" id="UP000594800">
    <property type="component" value="Chromosome"/>
</dbReference>
<keyword evidence="3" id="KW-1003">Cell membrane</keyword>
<feature type="transmembrane region" description="Helical" evidence="7">
    <location>
        <begin position="269"/>
        <end position="290"/>
    </location>
</feature>
<protein>
    <submittedName>
        <fullName evidence="9">Sugar ABC transporter permease</fullName>
    </submittedName>
</protein>
<dbReference type="InterPro" id="IPR051393">
    <property type="entry name" value="ABC_transporter_permease"/>
</dbReference>
<keyword evidence="5 7" id="KW-1133">Transmembrane helix</keyword>
<organism evidence="9 10">
    <name type="scientific">Pontivivens ytuae</name>
    <dbReference type="NCBI Taxonomy" id="2789856"/>
    <lineage>
        <taxon>Bacteria</taxon>
        <taxon>Pseudomonadati</taxon>
        <taxon>Pseudomonadota</taxon>
        <taxon>Alphaproteobacteria</taxon>
        <taxon>Rhodobacterales</taxon>
        <taxon>Paracoccaceae</taxon>
        <taxon>Pontivivens</taxon>
    </lineage>
</organism>
<evidence type="ECO:0000256" key="2">
    <source>
        <dbReference type="ARBA" id="ARBA00022448"/>
    </source>
</evidence>
<comment type="similarity">
    <text evidence="7">Belongs to the binding-protein-dependent transport system permease family.</text>
</comment>
<evidence type="ECO:0000313" key="9">
    <source>
        <dbReference type="EMBL" id="QPH56089.1"/>
    </source>
</evidence>
<dbReference type="PANTHER" id="PTHR30193:SF37">
    <property type="entry name" value="INNER MEMBRANE ABC TRANSPORTER PERMEASE PROTEIN YCJO"/>
    <property type="match status" value="1"/>
</dbReference>
<dbReference type="AlphaFoldDB" id="A0A7S9LVW9"/>
<evidence type="ECO:0000256" key="3">
    <source>
        <dbReference type="ARBA" id="ARBA00022475"/>
    </source>
</evidence>
<evidence type="ECO:0000313" key="10">
    <source>
        <dbReference type="Proteomes" id="UP000594800"/>
    </source>
</evidence>
<evidence type="ECO:0000256" key="6">
    <source>
        <dbReference type="ARBA" id="ARBA00023136"/>
    </source>
</evidence>
<dbReference type="KEGG" id="poz:I0K15_03125"/>
<feature type="transmembrane region" description="Helical" evidence="7">
    <location>
        <begin position="78"/>
        <end position="99"/>
    </location>
</feature>
<proteinExistence type="inferred from homology"/>
<keyword evidence="10" id="KW-1185">Reference proteome</keyword>
<feature type="transmembrane region" description="Helical" evidence="7">
    <location>
        <begin position="16"/>
        <end position="43"/>
    </location>
</feature>
<dbReference type="PROSITE" id="PS50928">
    <property type="entry name" value="ABC_TM1"/>
    <property type="match status" value="1"/>
</dbReference>
<comment type="subcellular location">
    <subcellularLocation>
        <location evidence="1 7">Cell membrane</location>
        <topology evidence="1 7">Multi-pass membrane protein</topology>
    </subcellularLocation>
</comment>
<dbReference type="InterPro" id="IPR035906">
    <property type="entry name" value="MetI-like_sf"/>
</dbReference>
<evidence type="ECO:0000256" key="7">
    <source>
        <dbReference type="RuleBase" id="RU363032"/>
    </source>
</evidence>
<feature type="transmembrane region" description="Helical" evidence="7">
    <location>
        <begin position="111"/>
        <end position="131"/>
    </location>
</feature>
<keyword evidence="2 7" id="KW-0813">Transport</keyword>
<keyword evidence="4 7" id="KW-0812">Transmembrane</keyword>
<dbReference type="PANTHER" id="PTHR30193">
    <property type="entry name" value="ABC TRANSPORTER PERMEASE PROTEIN"/>
    <property type="match status" value="1"/>
</dbReference>
<evidence type="ECO:0000256" key="4">
    <source>
        <dbReference type="ARBA" id="ARBA00022692"/>
    </source>
</evidence>
<accession>A0A7S9LVW9</accession>
<dbReference type="CDD" id="cd06261">
    <property type="entry name" value="TM_PBP2"/>
    <property type="match status" value="1"/>
</dbReference>
<dbReference type="GO" id="GO:0055085">
    <property type="term" value="P:transmembrane transport"/>
    <property type="evidence" value="ECO:0007669"/>
    <property type="project" value="InterPro"/>
</dbReference>
<name>A0A7S9LVW9_9RHOB</name>
<feature type="transmembrane region" description="Helical" evidence="7">
    <location>
        <begin position="159"/>
        <end position="182"/>
    </location>
</feature>
<dbReference type="Gene3D" id="1.10.3720.10">
    <property type="entry name" value="MetI-like"/>
    <property type="match status" value="1"/>
</dbReference>
<dbReference type="GO" id="GO:0005886">
    <property type="term" value="C:plasma membrane"/>
    <property type="evidence" value="ECO:0007669"/>
    <property type="project" value="UniProtKB-SubCell"/>
</dbReference>
<evidence type="ECO:0000256" key="1">
    <source>
        <dbReference type="ARBA" id="ARBA00004651"/>
    </source>
</evidence>